<keyword evidence="2" id="KW-1185">Reference proteome</keyword>
<accession>A0A1H4HTG1</accession>
<dbReference type="Proteomes" id="UP000198638">
    <property type="component" value="Unassembled WGS sequence"/>
</dbReference>
<dbReference type="AlphaFoldDB" id="A0A1H4HTG1"/>
<proteinExistence type="predicted"/>
<name>A0A1H4HTG1_9BURK</name>
<evidence type="ECO:0000313" key="2">
    <source>
        <dbReference type="Proteomes" id="UP000198638"/>
    </source>
</evidence>
<dbReference type="EMBL" id="FNRQ01000015">
    <property type="protein sequence ID" value="SEB24760.1"/>
    <property type="molecule type" value="Genomic_DNA"/>
</dbReference>
<gene>
    <name evidence="1" type="ORF">SAMN05192564_11511</name>
</gene>
<protein>
    <submittedName>
        <fullName evidence="1">Uncharacterized protein</fullName>
    </submittedName>
</protein>
<evidence type="ECO:0000313" key="1">
    <source>
        <dbReference type="EMBL" id="SEB24760.1"/>
    </source>
</evidence>
<organism evidence="1 2">
    <name type="scientific">Paraburkholderia sartisoli</name>
    <dbReference type="NCBI Taxonomy" id="83784"/>
    <lineage>
        <taxon>Bacteria</taxon>
        <taxon>Pseudomonadati</taxon>
        <taxon>Pseudomonadota</taxon>
        <taxon>Betaproteobacteria</taxon>
        <taxon>Burkholderiales</taxon>
        <taxon>Burkholderiaceae</taxon>
        <taxon>Paraburkholderia</taxon>
    </lineage>
</organism>
<dbReference type="STRING" id="83784.SAMN05192564_11511"/>
<sequence length="71" mass="8358">MEAIRAMYREAARLTRETGEMHVVEHIVPLAGKLVCGLHWHMNMQVMHWKPNATKGWGFWPDMPFEQLELL</sequence>
<reference evidence="2" key="1">
    <citation type="submission" date="2016-10" db="EMBL/GenBank/DDBJ databases">
        <authorList>
            <person name="Varghese N."/>
            <person name="Submissions S."/>
        </authorList>
    </citation>
    <scope>NUCLEOTIDE SEQUENCE [LARGE SCALE GENOMIC DNA]</scope>
    <source>
        <strain evidence="2">LMG 24000</strain>
    </source>
</reference>